<dbReference type="InterPro" id="IPR035985">
    <property type="entry name" value="Ubiquitin-activating_enz"/>
</dbReference>
<comment type="caution">
    <text evidence="2">The sequence shown here is derived from an EMBL/GenBank/DDBJ whole genome shotgun (WGS) entry which is preliminary data.</text>
</comment>
<accession>A0ABP8EWT8</accession>
<dbReference type="GO" id="GO:0016779">
    <property type="term" value="F:nucleotidyltransferase activity"/>
    <property type="evidence" value="ECO:0007669"/>
    <property type="project" value="UniProtKB-KW"/>
</dbReference>
<name>A0ABP8EWT8_9MICO</name>
<gene>
    <name evidence="2" type="ORF">GCM10022262_28030</name>
</gene>
<dbReference type="EMBL" id="BAABBA010000014">
    <property type="protein sequence ID" value="GAA4288443.1"/>
    <property type="molecule type" value="Genomic_DNA"/>
</dbReference>
<organism evidence="2 3">
    <name type="scientific">Georgenia daeguensis</name>
    <dbReference type="NCBI Taxonomy" id="908355"/>
    <lineage>
        <taxon>Bacteria</taxon>
        <taxon>Bacillati</taxon>
        <taxon>Actinomycetota</taxon>
        <taxon>Actinomycetes</taxon>
        <taxon>Micrococcales</taxon>
        <taxon>Bogoriellaceae</taxon>
        <taxon>Georgenia</taxon>
    </lineage>
</organism>
<dbReference type="Gene3D" id="3.40.50.720">
    <property type="entry name" value="NAD(P)-binding Rossmann-like Domain"/>
    <property type="match status" value="1"/>
</dbReference>
<keyword evidence="2" id="KW-0808">Transferase</keyword>
<keyword evidence="3" id="KW-1185">Reference proteome</keyword>
<feature type="region of interest" description="Disordered" evidence="1">
    <location>
        <begin position="340"/>
        <end position="427"/>
    </location>
</feature>
<proteinExistence type="predicted"/>
<keyword evidence="2" id="KW-0548">Nucleotidyltransferase</keyword>
<dbReference type="SUPFAM" id="SSF69572">
    <property type="entry name" value="Activating enzymes of the ubiquitin-like proteins"/>
    <property type="match status" value="1"/>
</dbReference>
<dbReference type="RefSeq" id="WP_345042372.1">
    <property type="nucleotide sequence ID" value="NZ_BAABBA010000014.1"/>
</dbReference>
<evidence type="ECO:0000313" key="3">
    <source>
        <dbReference type="Proteomes" id="UP001499841"/>
    </source>
</evidence>
<dbReference type="Proteomes" id="UP001499841">
    <property type="component" value="Unassembled WGS sequence"/>
</dbReference>
<reference evidence="3" key="1">
    <citation type="journal article" date="2019" name="Int. J. Syst. Evol. Microbiol.">
        <title>The Global Catalogue of Microorganisms (GCM) 10K type strain sequencing project: providing services to taxonomists for standard genome sequencing and annotation.</title>
        <authorList>
            <consortium name="The Broad Institute Genomics Platform"/>
            <consortium name="The Broad Institute Genome Sequencing Center for Infectious Disease"/>
            <person name="Wu L."/>
            <person name="Ma J."/>
        </authorList>
    </citation>
    <scope>NUCLEOTIDE SEQUENCE [LARGE SCALE GENOMIC DNA]</scope>
    <source>
        <strain evidence="3">JCM 17459</strain>
    </source>
</reference>
<evidence type="ECO:0000313" key="2">
    <source>
        <dbReference type="EMBL" id="GAA4288443.1"/>
    </source>
</evidence>
<sequence length="427" mass="44204">MRLRPGLTVLWRRKGESQVGVDPRCAVVLEDLTAGEQHVLDHLRHEPTEADLIRVGRTSGVAPERVRELVALLHRSGVLAPDPRPRPPGSAVTPDEAYWSRLLADGDGARLMAHRSAAAVAVAGLDQVGMRIAVHLAEAGVGTLLLKDESPVLPSDVGPYHPRDVGGVRRERAEAVLRSSFPQLRTTARTGARPDVLVAVSTGVADPVQLLPLVREDVVHLPVVVGEVDVAIGPLVVPGQGPCTRCLDLHRTDADPAWPALATQLRASPPPLAATHLGQLGSAVAANQVLAVIDGRELVVDRASIEIGVSPLPVIRPWSVHPVCGCCEVAADMPDQRGTAAFSSAVGPTTEGAPTVGPSIDPAPTAGPSTDPAPTAGPSTDPAPTAGPSTDPAPTFGPNTSGEPTVGAGADRDAGQRTAARRVRTPA</sequence>
<protein>
    <submittedName>
        <fullName evidence="2">ThiF family adenylyltransferase</fullName>
    </submittedName>
</protein>
<evidence type="ECO:0000256" key="1">
    <source>
        <dbReference type="SAM" id="MobiDB-lite"/>
    </source>
</evidence>